<dbReference type="AlphaFoldDB" id="A0A9R1VQV2"/>
<evidence type="ECO:0000313" key="3">
    <source>
        <dbReference type="Proteomes" id="UP000235145"/>
    </source>
</evidence>
<proteinExistence type="predicted"/>
<dbReference type="EMBL" id="NBSK02000004">
    <property type="protein sequence ID" value="KAJ0209598.1"/>
    <property type="molecule type" value="Genomic_DNA"/>
</dbReference>
<keyword evidence="1" id="KW-0472">Membrane</keyword>
<dbReference type="Proteomes" id="UP000235145">
    <property type="component" value="Unassembled WGS sequence"/>
</dbReference>
<sequence>MASFIHPLPVRLQVFPSKFTTLTAKSFVFRPIIRLKPSRISLTVRARSVPTPSRPPLPETQQYILDILEGEDVKSIPCVRTYENDLGRLTVVGDVNLEQALTAAAADGGEAADEHIDHGLDVMVAETVFPGQSDEHSTISTRLFLPSRKVKERAKSLRDYLTEDMLSSTTSTNILAMTFRQVTLRQLWSFELVLFTPGTTRNMKDLANPREVPASFTFGSSDVQAISKLAEVISVSALENTKRDFLDNSLGKSSFNIFHLFHKHEQIVSQDSSVILYKVHEDEVVESAKTLLEKFNSMKESYKPKETALKYNWWPWSVFSKLEKIGGHEFSSWVSEYIPAYRLQIKSDKLQNLKFEGWKESAKNRWEVLLTHSQMVCLANILDMYYEDLFTLPDKKLPYNAASMTTNMHMKKKGNSFVKMVSTFIISGCLIVAITVMGRIFLPRFQNGQNRFRGNQQPQSSHTDSIRLWSMDPTMLEEVCISILKKVEAVYGWSGEIRKESGGGVSTGQLPDYLTRLIQVDDNNNATSASSTLTPTDKTDHDLLLASGHKVASYQIVISSEGKIVGFQPTSLLAVNNWASNPLTQELYGRKKLSPGFFEPSLKIKQPKEVVLLELVMSEISGSHFVLVRPVNVEI</sequence>
<comment type="caution">
    <text evidence="2">The sequence shown here is derived from an EMBL/GenBank/DDBJ whole genome shotgun (WGS) entry which is preliminary data.</text>
</comment>
<organism evidence="2 3">
    <name type="scientific">Lactuca sativa</name>
    <name type="common">Garden lettuce</name>
    <dbReference type="NCBI Taxonomy" id="4236"/>
    <lineage>
        <taxon>Eukaryota</taxon>
        <taxon>Viridiplantae</taxon>
        <taxon>Streptophyta</taxon>
        <taxon>Embryophyta</taxon>
        <taxon>Tracheophyta</taxon>
        <taxon>Spermatophyta</taxon>
        <taxon>Magnoliopsida</taxon>
        <taxon>eudicotyledons</taxon>
        <taxon>Gunneridae</taxon>
        <taxon>Pentapetalae</taxon>
        <taxon>asterids</taxon>
        <taxon>campanulids</taxon>
        <taxon>Asterales</taxon>
        <taxon>Asteraceae</taxon>
        <taxon>Cichorioideae</taxon>
        <taxon>Cichorieae</taxon>
        <taxon>Lactucinae</taxon>
        <taxon>Lactuca</taxon>
    </lineage>
</organism>
<dbReference type="Gramene" id="rna-gnl|WGS:NBSK|LSAT_4X51620_mrna">
    <property type="protein sequence ID" value="cds-PLY63945.1"/>
    <property type="gene ID" value="gene-LSAT_4X51620"/>
</dbReference>
<dbReference type="GO" id="GO:0090391">
    <property type="term" value="P:granum assembly"/>
    <property type="evidence" value="ECO:0007669"/>
    <property type="project" value="EnsemblPlants"/>
</dbReference>
<dbReference type="GO" id="GO:0010027">
    <property type="term" value="P:thylakoid membrane organization"/>
    <property type="evidence" value="ECO:0007669"/>
    <property type="project" value="EnsemblPlants"/>
</dbReference>
<reference evidence="2 3" key="1">
    <citation type="journal article" date="2017" name="Nat. Commun.">
        <title>Genome assembly with in vitro proximity ligation data and whole-genome triplication in lettuce.</title>
        <authorList>
            <person name="Reyes-Chin-Wo S."/>
            <person name="Wang Z."/>
            <person name="Yang X."/>
            <person name="Kozik A."/>
            <person name="Arikit S."/>
            <person name="Song C."/>
            <person name="Xia L."/>
            <person name="Froenicke L."/>
            <person name="Lavelle D.O."/>
            <person name="Truco M.J."/>
            <person name="Xia R."/>
            <person name="Zhu S."/>
            <person name="Xu C."/>
            <person name="Xu H."/>
            <person name="Xu X."/>
            <person name="Cox K."/>
            <person name="Korf I."/>
            <person name="Meyers B.C."/>
            <person name="Michelmore R.W."/>
        </authorList>
    </citation>
    <scope>NUCLEOTIDE SEQUENCE [LARGE SCALE GENOMIC DNA]</scope>
    <source>
        <strain evidence="3">cv. Salinas</strain>
        <tissue evidence="2">Seedlings</tissue>
    </source>
</reference>
<accession>A0A9R1VQV2</accession>
<keyword evidence="3" id="KW-1185">Reference proteome</keyword>
<evidence type="ECO:0000313" key="2">
    <source>
        <dbReference type="EMBL" id="KAJ0209598.1"/>
    </source>
</evidence>
<feature type="transmembrane region" description="Helical" evidence="1">
    <location>
        <begin position="420"/>
        <end position="442"/>
    </location>
</feature>
<dbReference type="PANTHER" id="PTHR35694">
    <property type="entry name" value="DENEDDYLASE"/>
    <property type="match status" value="1"/>
</dbReference>
<keyword evidence="1" id="KW-1133">Transmembrane helix</keyword>
<protein>
    <submittedName>
        <fullName evidence="2">Uncharacterized protein</fullName>
    </submittedName>
</protein>
<dbReference type="OrthoDB" id="1894747at2759"/>
<dbReference type="PANTHER" id="PTHR35694:SF1">
    <property type="entry name" value="DENEDDYLASE"/>
    <property type="match status" value="1"/>
</dbReference>
<name>A0A9R1VQV2_LACSA</name>
<keyword evidence="1" id="KW-0812">Transmembrane</keyword>
<gene>
    <name evidence="2" type="ORF">LSAT_V11C400177220</name>
</gene>
<evidence type="ECO:0000256" key="1">
    <source>
        <dbReference type="SAM" id="Phobius"/>
    </source>
</evidence>
<dbReference type="GO" id="GO:1903866">
    <property type="term" value="P:palisade mesophyll development"/>
    <property type="evidence" value="ECO:0007669"/>
    <property type="project" value="EnsemblPlants"/>
</dbReference>
<dbReference type="GO" id="GO:0009507">
    <property type="term" value="C:chloroplast"/>
    <property type="evidence" value="ECO:0007669"/>
    <property type="project" value="EnsemblPlants"/>
</dbReference>